<dbReference type="SMART" id="SM00129">
    <property type="entry name" value="KISc"/>
    <property type="match status" value="1"/>
</dbReference>
<protein>
    <recommendedName>
        <fullName evidence="6">Kinesin-like protein</fullName>
    </recommendedName>
</protein>
<dbReference type="GO" id="GO:0005524">
    <property type="term" value="F:ATP binding"/>
    <property type="evidence" value="ECO:0007669"/>
    <property type="project" value="UniProtKB-UniRule"/>
</dbReference>
<dbReference type="InterPro" id="IPR001752">
    <property type="entry name" value="Kinesin_motor_dom"/>
</dbReference>
<dbReference type="GO" id="GO:0007018">
    <property type="term" value="P:microtubule-based movement"/>
    <property type="evidence" value="ECO:0007669"/>
    <property type="project" value="InterPro"/>
</dbReference>
<dbReference type="GO" id="GO:0008017">
    <property type="term" value="F:microtubule binding"/>
    <property type="evidence" value="ECO:0007669"/>
    <property type="project" value="InterPro"/>
</dbReference>
<keyword evidence="2 5" id="KW-0547">Nucleotide-binding</keyword>
<dbReference type="SUPFAM" id="SSF52540">
    <property type="entry name" value="P-loop containing nucleoside triphosphate hydrolases"/>
    <property type="match status" value="2"/>
</dbReference>
<dbReference type="Pfam" id="PF00225">
    <property type="entry name" value="Kinesin"/>
    <property type="match status" value="2"/>
</dbReference>
<dbReference type="Proteomes" id="UP000678499">
    <property type="component" value="Unassembled WGS sequence"/>
</dbReference>
<name>A0A7R9BYG8_9CRUS</name>
<evidence type="ECO:0000256" key="6">
    <source>
        <dbReference type="RuleBase" id="RU000394"/>
    </source>
</evidence>
<proteinExistence type="inferred from homology"/>
<dbReference type="PRINTS" id="PR00380">
    <property type="entry name" value="KINESINHEAVY"/>
</dbReference>
<dbReference type="InterPro" id="IPR036961">
    <property type="entry name" value="Kinesin_motor_dom_sf"/>
</dbReference>
<evidence type="ECO:0000256" key="7">
    <source>
        <dbReference type="SAM" id="Coils"/>
    </source>
</evidence>
<evidence type="ECO:0000256" key="4">
    <source>
        <dbReference type="ARBA" id="ARBA00023212"/>
    </source>
</evidence>
<evidence type="ECO:0000313" key="10">
    <source>
        <dbReference type="EMBL" id="CAD7282845.1"/>
    </source>
</evidence>
<keyword evidence="5 6" id="KW-0505">Motor protein</keyword>
<dbReference type="Pfam" id="PF16796">
    <property type="entry name" value="Microtub_bd"/>
    <property type="match status" value="1"/>
</dbReference>
<dbReference type="InterPro" id="IPR031852">
    <property type="entry name" value="Vik1/Cik1_MT-bd"/>
</dbReference>
<evidence type="ECO:0000256" key="1">
    <source>
        <dbReference type="ARBA" id="ARBA00004245"/>
    </source>
</evidence>
<dbReference type="PROSITE" id="PS50067">
    <property type="entry name" value="KINESIN_MOTOR_2"/>
    <property type="match status" value="1"/>
</dbReference>
<evidence type="ECO:0000256" key="2">
    <source>
        <dbReference type="ARBA" id="ARBA00022741"/>
    </source>
</evidence>
<dbReference type="PANTHER" id="PTHR47972:SF16">
    <property type="entry name" value="KINESIN-LIKE PROTEIN"/>
    <property type="match status" value="1"/>
</dbReference>
<dbReference type="InterPro" id="IPR027417">
    <property type="entry name" value="P-loop_NTPase"/>
</dbReference>
<evidence type="ECO:0000256" key="5">
    <source>
        <dbReference type="PROSITE-ProRule" id="PRU00283"/>
    </source>
</evidence>
<feature type="coiled-coil region" evidence="7">
    <location>
        <begin position="180"/>
        <end position="207"/>
    </location>
</feature>
<keyword evidence="4" id="KW-0206">Cytoskeleton</keyword>
<keyword evidence="6" id="KW-0493">Microtubule</keyword>
<dbReference type="GO" id="GO:0005874">
    <property type="term" value="C:microtubule"/>
    <property type="evidence" value="ECO:0007669"/>
    <property type="project" value="UniProtKB-KW"/>
</dbReference>
<feature type="region of interest" description="Disordered" evidence="8">
    <location>
        <begin position="115"/>
        <end position="157"/>
    </location>
</feature>
<evidence type="ECO:0000313" key="11">
    <source>
        <dbReference type="Proteomes" id="UP000678499"/>
    </source>
</evidence>
<feature type="compositionally biased region" description="Low complexity" evidence="8">
    <location>
        <begin position="130"/>
        <end position="151"/>
    </location>
</feature>
<reference evidence="10" key="1">
    <citation type="submission" date="2020-11" db="EMBL/GenBank/DDBJ databases">
        <authorList>
            <person name="Tran Van P."/>
        </authorList>
    </citation>
    <scope>NUCLEOTIDE SEQUENCE</scope>
</reference>
<dbReference type="EMBL" id="CAJPEX010004409">
    <property type="protein sequence ID" value="CAG0922997.1"/>
    <property type="molecule type" value="Genomic_DNA"/>
</dbReference>
<comment type="similarity">
    <text evidence="5 6">Belongs to the TRAFAC class myosin-kinesin ATPase superfamily. Kinesin family.</text>
</comment>
<evidence type="ECO:0000256" key="8">
    <source>
        <dbReference type="SAM" id="MobiDB-lite"/>
    </source>
</evidence>
<accession>A0A7R9BYG8</accession>
<keyword evidence="3 5" id="KW-0067">ATP-binding</keyword>
<gene>
    <name evidence="10" type="ORF">NMOB1V02_LOCUS10463</name>
</gene>
<dbReference type="InterPro" id="IPR027640">
    <property type="entry name" value="Kinesin-like_fam"/>
</dbReference>
<dbReference type="GO" id="GO:0003777">
    <property type="term" value="F:microtubule motor activity"/>
    <property type="evidence" value="ECO:0007669"/>
    <property type="project" value="InterPro"/>
</dbReference>
<keyword evidence="7" id="KW-0175">Coiled coil</keyword>
<keyword evidence="4" id="KW-0963">Cytoplasm</keyword>
<dbReference type="AlphaFoldDB" id="A0A7R9BYG8"/>
<organism evidence="10">
    <name type="scientific">Notodromas monacha</name>
    <dbReference type="NCBI Taxonomy" id="399045"/>
    <lineage>
        <taxon>Eukaryota</taxon>
        <taxon>Metazoa</taxon>
        <taxon>Ecdysozoa</taxon>
        <taxon>Arthropoda</taxon>
        <taxon>Crustacea</taxon>
        <taxon>Oligostraca</taxon>
        <taxon>Ostracoda</taxon>
        <taxon>Podocopa</taxon>
        <taxon>Podocopida</taxon>
        <taxon>Cypridocopina</taxon>
        <taxon>Cypridoidea</taxon>
        <taxon>Cyprididae</taxon>
        <taxon>Notodromas</taxon>
    </lineage>
</organism>
<feature type="compositionally biased region" description="Low complexity" evidence="8">
    <location>
        <begin position="51"/>
        <end position="72"/>
    </location>
</feature>
<dbReference type="PANTHER" id="PTHR47972">
    <property type="entry name" value="KINESIN-LIKE PROTEIN KLP-3"/>
    <property type="match status" value="1"/>
</dbReference>
<feature type="binding site" evidence="5">
    <location>
        <begin position="287"/>
        <end position="294"/>
    </location>
    <ligand>
        <name>ATP</name>
        <dbReference type="ChEBI" id="CHEBI:30616"/>
    </ligand>
</feature>
<dbReference type="OrthoDB" id="6376059at2759"/>
<dbReference type="InterPro" id="IPR019821">
    <property type="entry name" value="Kinesin_motor_CS"/>
</dbReference>
<comment type="subcellular location">
    <subcellularLocation>
        <location evidence="1">Cytoplasm</location>
        <location evidence="1">Cytoskeleton</location>
    </subcellularLocation>
</comment>
<feature type="region of interest" description="Disordered" evidence="8">
    <location>
        <begin position="35"/>
        <end position="78"/>
    </location>
</feature>
<evidence type="ECO:0000256" key="3">
    <source>
        <dbReference type="ARBA" id="ARBA00022840"/>
    </source>
</evidence>
<dbReference type="PROSITE" id="PS00411">
    <property type="entry name" value="KINESIN_MOTOR_1"/>
    <property type="match status" value="1"/>
</dbReference>
<sequence length="615" mass="66647">MLKIPQAQLERVRDELTLQNLTLKSQLSDMRIRLSEIPASPPDSGIDPDASGTSSSSSTSSIPISPRPVSSTNNSKAKRYATYKKAQLERVRDELTLQNLTLKSQLSDMRIRLSEIPASPPDSGIDPDASGTSSSSSTSSIPISPRPVSSTNNSKAKRYATYKKQESIFSGDLKNMRLLIASSKRNESELKKRIHEYHNEVQDLKGKIRVFCRVKPLQPAMGDGRAVVMCRDLQSLSVAASNDGSRRSFSFDRVFGPNDGQDTVFCDVRGLIQSAVDGYNVCICAYGQTGSGKTHTMLGDDANPGIAPRAFDELFRLIRSSTDRWHCSVSAVMLELYQDRLIDLLRPSVLGKINDGSRRSFSFDRVFGPNDGQDTVFCDVRGLIQSAVDGYNVCICAYGQTGSGKTHTMLGDDANPGIAPRSDSSVPRLEIKRDAGGLVHVAGACVQPVASATELRQLFHEGAKGRHRGTTRMNVDSSRSHLVLSLLVETRSRLSGATLRGKLSLIDLAGSERVSKSGAISCGTLLKEAASINRSLFALGDVIAALVADAPHIPYRNSKLTSLMQDCLGGRAKTLMIINVSAAACNLDETISSLILMRLTVQRGLVVDLKRAEKI</sequence>
<keyword evidence="11" id="KW-1185">Reference proteome</keyword>
<dbReference type="Gene3D" id="3.40.850.10">
    <property type="entry name" value="Kinesin motor domain"/>
    <property type="match status" value="3"/>
</dbReference>
<evidence type="ECO:0000259" key="9">
    <source>
        <dbReference type="PROSITE" id="PS50067"/>
    </source>
</evidence>
<feature type="domain" description="Kinesin motor" evidence="9">
    <location>
        <begin position="207"/>
        <end position="603"/>
    </location>
</feature>
<dbReference type="EMBL" id="OA886446">
    <property type="protein sequence ID" value="CAD7282845.1"/>
    <property type="molecule type" value="Genomic_DNA"/>
</dbReference>